<sequence>MAATPYNFFWKKDDLRVPYGRGKKPDSEKSVDVRSEERLMSKSSLPGENKLKAVKLCTGDGMKDLKNPAPLETLAMDPETKSIISGLFANSKENMDKDKDKASVKVYTRRVGKKVFWDTKLQRHRTWEELEMDPELYRGILAYSDNLRINADNCWDSMELEHPATELQYTLLSTRNRSIIAIEGLYQCAGMLLNLKSDEYPAKYLMMGIDALFSKRNNERIFVFTTNHRDQHDAATLRPVGMDIYINTSSPLPTSLPDGGKRTYHNSLLVSNLEKENMRKACDSTKGYLLPNFDATENKAVKVYSRQGRDWSNSTELERPPTFSELGKDPENEGIISDLSRDTDSAVENHTHDMRTNEKNSHSQNTPPESS</sequence>
<keyword evidence="2" id="KW-1185">Reference proteome</keyword>
<organism evidence="1 2">
    <name type="scientific">Vaccinium darrowii</name>
    <dbReference type="NCBI Taxonomy" id="229202"/>
    <lineage>
        <taxon>Eukaryota</taxon>
        <taxon>Viridiplantae</taxon>
        <taxon>Streptophyta</taxon>
        <taxon>Embryophyta</taxon>
        <taxon>Tracheophyta</taxon>
        <taxon>Spermatophyta</taxon>
        <taxon>Magnoliopsida</taxon>
        <taxon>eudicotyledons</taxon>
        <taxon>Gunneridae</taxon>
        <taxon>Pentapetalae</taxon>
        <taxon>asterids</taxon>
        <taxon>Ericales</taxon>
        <taxon>Ericaceae</taxon>
        <taxon>Vaccinioideae</taxon>
        <taxon>Vaccinieae</taxon>
        <taxon>Vaccinium</taxon>
    </lineage>
</organism>
<dbReference type="EMBL" id="CM037158">
    <property type="protein sequence ID" value="KAH7852928.1"/>
    <property type="molecule type" value="Genomic_DNA"/>
</dbReference>
<name>A0ACB7YIB6_9ERIC</name>
<accession>A0ACB7YIB6</accession>
<proteinExistence type="predicted"/>
<evidence type="ECO:0000313" key="1">
    <source>
        <dbReference type="EMBL" id="KAH7852928.1"/>
    </source>
</evidence>
<dbReference type="Proteomes" id="UP000828048">
    <property type="component" value="Chromosome 8"/>
</dbReference>
<gene>
    <name evidence="1" type="ORF">Vadar_031076</name>
</gene>
<comment type="caution">
    <text evidence="1">The sequence shown here is derived from an EMBL/GenBank/DDBJ whole genome shotgun (WGS) entry which is preliminary data.</text>
</comment>
<reference evidence="1 2" key="1">
    <citation type="journal article" date="2021" name="Hortic Res">
        <title>High-quality reference genome and annotation aids understanding of berry development for evergreen blueberry (Vaccinium darrowii).</title>
        <authorList>
            <person name="Yu J."/>
            <person name="Hulse-Kemp A.M."/>
            <person name="Babiker E."/>
            <person name="Staton M."/>
        </authorList>
    </citation>
    <scope>NUCLEOTIDE SEQUENCE [LARGE SCALE GENOMIC DNA]</scope>
    <source>
        <strain evidence="2">cv. NJ 8807/NJ 8810</strain>
        <tissue evidence="1">Young leaf</tissue>
    </source>
</reference>
<protein>
    <submittedName>
        <fullName evidence="1">Uncharacterized protein</fullName>
    </submittedName>
</protein>
<evidence type="ECO:0000313" key="2">
    <source>
        <dbReference type="Proteomes" id="UP000828048"/>
    </source>
</evidence>